<evidence type="ECO:0000313" key="1">
    <source>
        <dbReference type="EMBL" id="CAI8020593.1"/>
    </source>
</evidence>
<organism evidence="1 2">
    <name type="scientific">Geodia barretti</name>
    <name type="common">Barrett's horny sponge</name>
    <dbReference type="NCBI Taxonomy" id="519541"/>
    <lineage>
        <taxon>Eukaryota</taxon>
        <taxon>Metazoa</taxon>
        <taxon>Porifera</taxon>
        <taxon>Demospongiae</taxon>
        <taxon>Heteroscleromorpha</taxon>
        <taxon>Tetractinellida</taxon>
        <taxon>Astrophorina</taxon>
        <taxon>Geodiidae</taxon>
        <taxon>Geodia</taxon>
    </lineage>
</organism>
<proteinExistence type="predicted"/>
<keyword evidence="2" id="KW-1185">Reference proteome</keyword>
<comment type="caution">
    <text evidence="1">The sequence shown here is derived from an EMBL/GenBank/DDBJ whole genome shotgun (WGS) entry which is preliminary data.</text>
</comment>
<gene>
    <name evidence="1" type="ORF">GBAR_LOCUS12306</name>
</gene>
<dbReference type="Proteomes" id="UP001174909">
    <property type="component" value="Unassembled WGS sequence"/>
</dbReference>
<dbReference type="SUPFAM" id="SSF52768">
    <property type="entry name" value="Arginase/deacetylase"/>
    <property type="match status" value="1"/>
</dbReference>
<protein>
    <submittedName>
        <fullName evidence="1">Histone deacetylase 6</fullName>
    </submittedName>
</protein>
<evidence type="ECO:0000313" key="2">
    <source>
        <dbReference type="Proteomes" id="UP001174909"/>
    </source>
</evidence>
<dbReference type="EMBL" id="CASHTH010001838">
    <property type="protein sequence ID" value="CAI8020593.1"/>
    <property type="molecule type" value="Genomic_DNA"/>
</dbReference>
<dbReference type="AlphaFoldDB" id="A0AA35RZF3"/>
<name>A0AA35RZF3_GEOBA</name>
<accession>A0AA35RZF3</accession>
<dbReference type="Gene3D" id="3.40.800.20">
    <property type="entry name" value="Histone deacetylase domain"/>
    <property type="match status" value="1"/>
</dbReference>
<dbReference type="InterPro" id="IPR037138">
    <property type="entry name" value="His_deacetylse_dom_sf"/>
</dbReference>
<dbReference type="InterPro" id="IPR023696">
    <property type="entry name" value="Ureohydrolase_dom_sf"/>
</dbReference>
<sequence length="114" mass="12992">MEVYRPSAVVLQCGADSLAGDRLGCFNLSLKGCSTVHCMCQLREAKAQQNTRQLHPGLRNSNVQKTFLRNSTESQNHIHTHIHTYMSLPLLNYIHNYVFLYFTVICLPSLHRSC</sequence>
<reference evidence="1" key="1">
    <citation type="submission" date="2023-03" db="EMBL/GenBank/DDBJ databases">
        <authorList>
            <person name="Steffen K."/>
            <person name="Cardenas P."/>
        </authorList>
    </citation>
    <scope>NUCLEOTIDE SEQUENCE</scope>
</reference>